<reference evidence="1 2" key="1">
    <citation type="journal article" date="2021" name="Elife">
        <title>Chloroplast acquisition without the gene transfer in kleptoplastic sea slugs, Plakobranchus ocellatus.</title>
        <authorList>
            <person name="Maeda T."/>
            <person name="Takahashi S."/>
            <person name="Yoshida T."/>
            <person name="Shimamura S."/>
            <person name="Takaki Y."/>
            <person name="Nagai Y."/>
            <person name="Toyoda A."/>
            <person name="Suzuki Y."/>
            <person name="Arimoto A."/>
            <person name="Ishii H."/>
            <person name="Satoh N."/>
            <person name="Nishiyama T."/>
            <person name="Hasebe M."/>
            <person name="Maruyama T."/>
            <person name="Minagawa J."/>
            <person name="Obokata J."/>
            <person name="Shigenobu S."/>
        </authorList>
    </citation>
    <scope>NUCLEOTIDE SEQUENCE [LARGE SCALE GENOMIC DNA]</scope>
</reference>
<dbReference type="AlphaFoldDB" id="A0AAV4GQK2"/>
<name>A0AAV4GQK2_9GAST</name>
<evidence type="ECO:0000313" key="1">
    <source>
        <dbReference type="EMBL" id="GFR87534.1"/>
    </source>
</evidence>
<gene>
    <name evidence="1" type="ORF">ElyMa_000749300</name>
</gene>
<keyword evidence="2" id="KW-1185">Reference proteome</keyword>
<proteinExistence type="predicted"/>
<dbReference type="Proteomes" id="UP000762676">
    <property type="component" value="Unassembled WGS sequence"/>
</dbReference>
<dbReference type="EMBL" id="BMAT01001520">
    <property type="protein sequence ID" value="GFR87534.1"/>
    <property type="molecule type" value="Genomic_DNA"/>
</dbReference>
<accession>A0AAV4GQK2</accession>
<protein>
    <submittedName>
        <fullName evidence="1">Uncharacterized protein</fullName>
    </submittedName>
</protein>
<evidence type="ECO:0000313" key="2">
    <source>
        <dbReference type="Proteomes" id="UP000762676"/>
    </source>
</evidence>
<organism evidence="1 2">
    <name type="scientific">Elysia marginata</name>
    <dbReference type="NCBI Taxonomy" id="1093978"/>
    <lineage>
        <taxon>Eukaryota</taxon>
        <taxon>Metazoa</taxon>
        <taxon>Spiralia</taxon>
        <taxon>Lophotrochozoa</taxon>
        <taxon>Mollusca</taxon>
        <taxon>Gastropoda</taxon>
        <taxon>Heterobranchia</taxon>
        <taxon>Euthyneura</taxon>
        <taxon>Panpulmonata</taxon>
        <taxon>Sacoglossa</taxon>
        <taxon>Placobranchoidea</taxon>
        <taxon>Plakobranchidae</taxon>
        <taxon>Elysia</taxon>
    </lineage>
</organism>
<comment type="caution">
    <text evidence="1">The sequence shown here is derived from an EMBL/GenBank/DDBJ whole genome shotgun (WGS) entry which is preliminary data.</text>
</comment>
<sequence>MALCQPRPSMACWANTSDYPLDRLISLSRSVGPTTSATRASRLLAARVHAKRKDSTAPFELNPLLPGTTLRRLATPKSCSAPGVTGSSSLMFCIFQRSRCFAPGVARLIIR</sequence>